<evidence type="ECO:0000256" key="1">
    <source>
        <dbReference type="SAM" id="Phobius"/>
    </source>
</evidence>
<dbReference type="Pfam" id="PF11127">
    <property type="entry name" value="YgaP-like_TM"/>
    <property type="match status" value="1"/>
</dbReference>
<evidence type="ECO:0000313" key="4">
    <source>
        <dbReference type="Proteomes" id="UP000483078"/>
    </source>
</evidence>
<dbReference type="RefSeq" id="WP_026756581.1">
    <property type="nucleotide sequence ID" value="NZ_VENJ01000006.1"/>
</dbReference>
<evidence type="ECO:0000259" key="2">
    <source>
        <dbReference type="Pfam" id="PF11127"/>
    </source>
</evidence>
<dbReference type="EMBL" id="VENJ01000006">
    <property type="protein sequence ID" value="MTJ04317.1"/>
    <property type="molecule type" value="Genomic_DNA"/>
</dbReference>
<comment type="caution">
    <text evidence="3">The sequence shown here is derived from an EMBL/GenBank/DDBJ whole genome shotgun (WGS) entry which is preliminary data.</text>
</comment>
<sequence>MTKNVGTIDRILRIVIGAALIAGFFLNPDAKYGWLYLIGIIPLATGLLSSCPLYSILGMSTCARK</sequence>
<dbReference type="Proteomes" id="UP000483078">
    <property type="component" value="Unassembled WGS sequence"/>
</dbReference>
<protein>
    <submittedName>
        <fullName evidence="3">DUF2892 domain-containing protein</fullName>
    </submittedName>
</protein>
<keyword evidence="1" id="KW-0812">Transmembrane</keyword>
<dbReference type="AlphaFoldDB" id="A0A7C9LAL5"/>
<feature type="transmembrane region" description="Helical" evidence="1">
    <location>
        <begin position="34"/>
        <end position="57"/>
    </location>
</feature>
<feature type="domain" description="Inner membrane protein YgaP-like transmembrane" evidence="2">
    <location>
        <begin position="1"/>
        <end position="65"/>
    </location>
</feature>
<reference evidence="3 4" key="1">
    <citation type="submission" date="2019-06" db="EMBL/GenBank/DDBJ databases">
        <title>Enrichment of Autotrophic Halophilic Microorganisms from Red Sea Brine Pool Using Microbial Electrosynthesis System.</title>
        <authorList>
            <person name="Alqahtani M.F."/>
            <person name="Bajracharya S."/>
            <person name="Katuri K.P."/>
            <person name="Ali M."/>
            <person name="Saikaly P.E."/>
        </authorList>
    </citation>
    <scope>NUCLEOTIDE SEQUENCE [LARGE SCALE GENOMIC DNA]</scope>
    <source>
        <strain evidence="3">MES6</strain>
    </source>
</reference>
<organism evidence="3 4">
    <name type="scientific">Sediminimonas qiaohouensis</name>
    <dbReference type="NCBI Taxonomy" id="552061"/>
    <lineage>
        <taxon>Bacteria</taxon>
        <taxon>Pseudomonadati</taxon>
        <taxon>Pseudomonadota</taxon>
        <taxon>Alphaproteobacteria</taxon>
        <taxon>Rhodobacterales</taxon>
        <taxon>Roseobacteraceae</taxon>
        <taxon>Sediminimonas</taxon>
    </lineage>
</organism>
<proteinExistence type="predicted"/>
<evidence type="ECO:0000313" key="3">
    <source>
        <dbReference type="EMBL" id="MTJ04317.1"/>
    </source>
</evidence>
<name>A0A7C9LAL5_9RHOB</name>
<gene>
    <name evidence="3" type="ORF">FH759_06440</name>
</gene>
<keyword evidence="1" id="KW-1133">Transmembrane helix</keyword>
<keyword evidence="1" id="KW-0472">Membrane</keyword>
<dbReference type="InterPro" id="IPR021309">
    <property type="entry name" value="YgaP-like_TM"/>
</dbReference>
<accession>A0A7C9LAL5</accession>
<feature type="transmembrane region" description="Helical" evidence="1">
    <location>
        <begin position="12"/>
        <end position="28"/>
    </location>
</feature>